<organism evidence="2 3">
    <name type="scientific">Anthostomella pinea</name>
    <dbReference type="NCBI Taxonomy" id="933095"/>
    <lineage>
        <taxon>Eukaryota</taxon>
        <taxon>Fungi</taxon>
        <taxon>Dikarya</taxon>
        <taxon>Ascomycota</taxon>
        <taxon>Pezizomycotina</taxon>
        <taxon>Sordariomycetes</taxon>
        <taxon>Xylariomycetidae</taxon>
        <taxon>Xylariales</taxon>
        <taxon>Xylariaceae</taxon>
        <taxon>Anthostomella</taxon>
    </lineage>
</organism>
<dbReference type="EMBL" id="CAUWAG010000004">
    <property type="protein sequence ID" value="CAJ2502904.1"/>
    <property type="molecule type" value="Genomic_DNA"/>
</dbReference>
<evidence type="ECO:0000259" key="1">
    <source>
        <dbReference type="Pfam" id="PF06985"/>
    </source>
</evidence>
<keyword evidence="3" id="KW-1185">Reference proteome</keyword>
<evidence type="ECO:0000313" key="3">
    <source>
        <dbReference type="Proteomes" id="UP001295740"/>
    </source>
</evidence>
<proteinExistence type="predicted"/>
<sequence length="642" mass="72645">MWCFNNNSRLRRIWEWVVNKSRRYGPDPSQDAWSDSSELKPFSYFCVNLHVPDHGLDSGSSQASSGETSYPEPRLIRLLRIIPTGPKELIACSIHVADLHDSHVSSYDALSYTWGPTTQAEIDKGMIAKRKYPILCNGGQLFVTENLFRCLQQLKADSYYDRDLWIDAICVNQDDHAERCQQVSIMADIYRSATRVIVWLGAADEFTQPAVDLITRLSQLSEHERVTIDPQAFDNAHNAQLLGAVNSAAHWRALALLFGRTWFTRAWVIQELVLARHIAVQCGACAFDWDDMVAVSHFLATRTSANTFRTHLFEDLDPHLLSYKNPTKLAAVKKDIVGGRGSVLLNSLIRCRSYDASNDRDKVYALLGLATPQDHEFPDALYPNYHRSVARLYTDVTKYLLESVEGLHVLAHAEGDDFKRIPGLPSWVPDWSMRADLGLRITGYTRYMAAGDLPCFKQTRDDGGLTFLGSQFDTISRIGETKTEVNRSKDCREWLEMLEDLEREHPERDNRDAFWRTLLADTGPGGVVPIKEPWEDGFYVWMNMKENPSVEQKQRAAEFETSFMHSLNLRLFRTARGNLGLGSQSCREGDLVWIVQGSRVPLILRPVASSAASYRLVGGTYLHGFMQGEALDGLEFGEIVLV</sequence>
<accession>A0AAI8VDK0</accession>
<protein>
    <submittedName>
        <fullName evidence="2">Uu.00g102980.m01.CDS01</fullName>
    </submittedName>
</protein>
<feature type="domain" description="Heterokaryon incompatibility" evidence="1">
    <location>
        <begin position="107"/>
        <end position="271"/>
    </location>
</feature>
<dbReference type="InterPro" id="IPR010730">
    <property type="entry name" value="HET"/>
</dbReference>
<comment type="caution">
    <text evidence="2">The sequence shown here is derived from an EMBL/GenBank/DDBJ whole genome shotgun (WGS) entry which is preliminary data.</text>
</comment>
<dbReference type="Pfam" id="PF26639">
    <property type="entry name" value="Het-6_barrel"/>
    <property type="match status" value="1"/>
</dbReference>
<evidence type="ECO:0000313" key="2">
    <source>
        <dbReference type="EMBL" id="CAJ2502904.1"/>
    </source>
</evidence>
<dbReference type="Pfam" id="PF06985">
    <property type="entry name" value="HET"/>
    <property type="match status" value="1"/>
</dbReference>
<name>A0AAI8VDK0_9PEZI</name>
<dbReference type="AlphaFoldDB" id="A0AAI8VDK0"/>
<dbReference type="Proteomes" id="UP001295740">
    <property type="component" value="Unassembled WGS sequence"/>
</dbReference>
<gene>
    <name evidence="2" type="ORF">KHLLAP_LOCUS3372</name>
</gene>
<dbReference type="InterPro" id="IPR052895">
    <property type="entry name" value="HetReg/Transcr_Mod"/>
</dbReference>
<dbReference type="PANTHER" id="PTHR24148">
    <property type="entry name" value="ANKYRIN REPEAT DOMAIN-CONTAINING PROTEIN 39 HOMOLOG-RELATED"/>
    <property type="match status" value="1"/>
</dbReference>
<reference evidence="2" key="1">
    <citation type="submission" date="2023-10" db="EMBL/GenBank/DDBJ databases">
        <authorList>
            <person name="Hackl T."/>
        </authorList>
    </citation>
    <scope>NUCLEOTIDE SEQUENCE</scope>
</reference>
<dbReference type="PANTHER" id="PTHR24148:SF73">
    <property type="entry name" value="HET DOMAIN PROTEIN (AFU_ORTHOLOGUE AFUA_8G01020)"/>
    <property type="match status" value="1"/>
</dbReference>